<dbReference type="RefSeq" id="XP_065656616.1">
    <property type="nucleotide sequence ID" value="XM_065800544.1"/>
</dbReference>
<keyword evidence="3 8" id="KW-0732">Signal</keyword>
<keyword evidence="4 7" id="KW-0378">Hydrolase</keyword>
<gene>
    <name evidence="12 13" type="primary">LOC136082016</name>
</gene>
<dbReference type="InterPro" id="IPR029019">
    <property type="entry name" value="HEX_eukaryotic_N"/>
</dbReference>
<dbReference type="Gene3D" id="3.20.20.80">
    <property type="entry name" value="Glycosidases"/>
    <property type="match status" value="1"/>
</dbReference>
<dbReference type="PANTHER" id="PTHR22600">
    <property type="entry name" value="BETA-HEXOSAMINIDASE"/>
    <property type="match status" value="1"/>
</dbReference>
<proteinExistence type="inferred from homology"/>
<dbReference type="Pfam" id="PF14845">
    <property type="entry name" value="Glycohydro_20b2"/>
    <property type="match status" value="1"/>
</dbReference>
<dbReference type="PANTHER" id="PTHR22600:SF26">
    <property type="entry name" value="BETA-N-ACETYLHEXOSAMINIDASE"/>
    <property type="match status" value="1"/>
</dbReference>
<dbReference type="InterPro" id="IPR017853">
    <property type="entry name" value="GH"/>
</dbReference>
<evidence type="ECO:0000259" key="9">
    <source>
        <dbReference type="Pfam" id="PF00728"/>
    </source>
</evidence>
<dbReference type="EC" id="3.2.1.52" evidence="7"/>
<evidence type="ECO:0000256" key="5">
    <source>
        <dbReference type="ARBA" id="ARBA00023180"/>
    </source>
</evidence>
<feature type="chain" id="PRO_5045025911" description="Beta-hexosaminidase" evidence="8">
    <location>
        <begin position="18"/>
        <end position="632"/>
    </location>
</feature>
<name>A0ABM4C4X2_HYDVU</name>
<evidence type="ECO:0000256" key="1">
    <source>
        <dbReference type="ARBA" id="ARBA00001231"/>
    </source>
</evidence>
<evidence type="ECO:0000256" key="3">
    <source>
        <dbReference type="ARBA" id="ARBA00022729"/>
    </source>
</evidence>
<feature type="signal peptide" evidence="8">
    <location>
        <begin position="1"/>
        <end position="17"/>
    </location>
</feature>
<keyword evidence="11" id="KW-1185">Reference proteome</keyword>
<dbReference type="InterPro" id="IPR015883">
    <property type="entry name" value="Glyco_hydro_20_cat"/>
</dbReference>
<organism evidence="11 12">
    <name type="scientific">Hydra vulgaris</name>
    <name type="common">Hydra</name>
    <name type="synonym">Hydra attenuata</name>
    <dbReference type="NCBI Taxonomy" id="6087"/>
    <lineage>
        <taxon>Eukaryota</taxon>
        <taxon>Metazoa</taxon>
        <taxon>Cnidaria</taxon>
        <taxon>Hydrozoa</taxon>
        <taxon>Hydroidolina</taxon>
        <taxon>Anthoathecata</taxon>
        <taxon>Aplanulata</taxon>
        <taxon>Hydridae</taxon>
        <taxon>Hydra</taxon>
    </lineage>
</organism>
<evidence type="ECO:0000256" key="4">
    <source>
        <dbReference type="ARBA" id="ARBA00022801"/>
    </source>
</evidence>
<comment type="catalytic activity">
    <reaction evidence="1 7">
        <text>Hydrolysis of terminal non-reducing N-acetyl-D-hexosamine residues in N-acetyl-beta-D-hexosaminides.</text>
        <dbReference type="EC" id="3.2.1.52"/>
    </reaction>
</comment>
<dbReference type="CDD" id="cd06562">
    <property type="entry name" value="GH20_HexA_HexB-like"/>
    <property type="match status" value="1"/>
</dbReference>
<keyword evidence="5" id="KW-0325">Glycoprotein</keyword>
<evidence type="ECO:0000313" key="11">
    <source>
        <dbReference type="Proteomes" id="UP001652625"/>
    </source>
</evidence>
<dbReference type="InterPro" id="IPR025705">
    <property type="entry name" value="Beta_hexosaminidase_sua/sub"/>
</dbReference>
<sequence length="632" mass="72491">MIGVGVLLWVLLASSHAQQKCSRKNSVWTWVCQKNTCVKVDSEAFESTVELDTCKLTCGSSSMLFPKPSGKATFGNETVPFFPTKIFLNKIFCASKVCDPTTTFYINAAFNRFQNQIQETYTRLSKVPTIANDVNTCIDETKNRQFSVTINLKSKYERLTLETDESYSLTITSSSKQIDAVITAKTFYGARHGLETVSQLTAYLRSHNSMQVVNNVNIVDDKPAYKYRGLMLDTSRNYFSVDSILRLITAMSYNKMNTLHWHITDTHSFPIEIKSVPQLLQYGSYSPTRIYTHSDVRKIVDHAAVHGVRVLPEFDQPAHCGEGWEWGPKAGLGNLAVCVDKEPWQKYCVEPPCGQLNPTNNHLYNVLGKIYKEYFDLFNPDIFHAGGDEININCWNTTSEITDWLHKNYKGVGENEFMKMWGMFLQKSSQKIFEANANKELPLILWTSKMTSINYLNKYMDPKKHIVQIWTASTDNELQSIVESGFKTIFSTYDTLYLDCGYGNWLVEGNNWCSPYKDWKLLYGNDPVRILKSFNVTVTDKIKDSILGQESAMWSEQVDEYTSEGKIWPRTAALAERLWTNPSHDWRDAEYRLIFHRERLVERGIQADALQPLWCLQNAGHCYYDPNIQGEH</sequence>
<feature type="domain" description="Beta-hexosaminidase eukaryotic type N-terminal" evidence="10">
    <location>
        <begin position="64"/>
        <end position="200"/>
    </location>
</feature>
<feature type="domain" description="Glycoside hydrolase family 20 catalytic" evidence="9">
    <location>
        <begin position="225"/>
        <end position="581"/>
    </location>
</feature>
<dbReference type="RefSeq" id="XP_065656617.1">
    <property type="nucleotide sequence ID" value="XM_065800545.1"/>
</dbReference>
<evidence type="ECO:0000259" key="10">
    <source>
        <dbReference type="Pfam" id="PF14845"/>
    </source>
</evidence>
<dbReference type="PRINTS" id="PR00738">
    <property type="entry name" value="GLHYDRLASE20"/>
</dbReference>
<dbReference type="GeneID" id="136082016"/>
<dbReference type="InterPro" id="IPR029018">
    <property type="entry name" value="Hex-like_dom2"/>
</dbReference>
<dbReference type="Proteomes" id="UP001652625">
    <property type="component" value="Chromosome 06"/>
</dbReference>
<dbReference type="Gene3D" id="3.30.379.10">
    <property type="entry name" value="Chitobiase/beta-hexosaminidase domain 2-like"/>
    <property type="match status" value="1"/>
</dbReference>
<accession>A0ABM4C4X2</accession>
<comment type="similarity">
    <text evidence="2 7">Belongs to the glycosyl hydrolase 20 family.</text>
</comment>
<protein>
    <recommendedName>
        <fullName evidence="7">Beta-hexosaminidase</fullName>
        <ecNumber evidence="7">3.2.1.52</ecNumber>
    </recommendedName>
</protein>
<dbReference type="Pfam" id="PF00728">
    <property type="entry name" value="Glyco_hydro_20"/>
    <property type="match status" value="1"/>
</dbReference>
<evidence type="ECO:0000256" key="2">
    <source>
        <dbReference type="ARBA" id="ARBA00006285"/>
    </source>
</evidence>
<evidence type="ECO:0000313" key="13">
    <source>
        <dbReference type="RefSeq" id="XP_065656617.1"/>
    </source>
</evidence>
<dbReference type="PIRSF" id="PIRSF001093">
    <property type="entry name" value="B-hxosamndse_ab_euk"/>
    <property type="match status" value="1"/>
</dbReference>
<evidence type="ECO:0000313" key="12">
    <source>
        <dbReference type="RefSeq" id="XP_065656616.1"/>
    </source>
</evidence>
<evidence type="ECO:0000256" key="8">
    <source>
        <dbReference type="SAM" id="SignalP"/>
    </source>
</evidence>
<keyword evidence="6 7" id="KW-0326">Glycosidase</keyword>
<dbReference type="SUPFAM" id="SSF55545">
    <property type="entry name" value="beta-N-acetylhexosaminidase-like domain"/>
    <property type="match status" value="1"/>
</dbReference>
<evidence type="ECO:0000256" key="7">
    <source>
        <dbReference type="PIRNR" id="PIRNR001093"/>
    </source>
</evidence>
<reference evidence="12 13" key="1">
    <citation type="submission" date="2025-05" db="UniProtKB">
        <authorList>
            <consortium name="RefSeq"/>
        </authorList>
    </citation>
    <scope>IDENTIFICATION</scope>
</reference>
<dbReference type="SUPFAM" id="SSF51445">
    <property type="entry name" value="(Trans)glycosidases"/>
    <property type="match status" value="1"/>
</dbReference>
<evidence type="ECO:0000256" key="6">
    <source>
        <dbReference type="ARBA" id="ARBA00023295"/>
    </source>
</evidence>